<dbReference type="RefSeq" id="WP_058005824.1">
    <property type="nucleotide sequence ID" value="NZ_BOQX01000010.1"/>
</dbReference>
<gene>
    <name evidence="1" type="ORF">P5X88_20480</name>
</gene>
<dbReference type="EMBL" id="JAROYP010000014">
    <property type="protein sequence ID" value="MDH5163315.1"/>
    <property type="molecule type" value="Genomic_DNA"/>
</dbReference>
<dbReference type="AlphaFoldDB" id="A0AAW6SWS9"/>
<sequence>MTILKKEVKKTGYADIDNLLVETHSLLLQGDQLKKDIDRTAQYRPLKLNSPNKKYKRTIKKFHLI</sequence>
<reference evidence="1" key="1">
    <citation type="submission" date="2023-03" db="EMBL/GenBank/DDBJ databases">
        <title>Bacterial isolates from washroom surfaces on a university campus.</title>
        <authorList>
            <person name="Holman D.B."/>
            <person name="Gzyl K.E."/>
            <person name="Taheri A.E."/>
        </authorList>
    </citation>
    <scope>NUCLEOTIDE SEQUENCE</scope>
    <source>
        <strain evidence="1">RD03</strain>
    </source>
</reference>
<accession>A0AAW6SWS9</accession>
<name>A0AAW6SWS9_9BACI</name>
<dbReference type="GeneID" id="79870194"/>
<dbReference type="Proteomes" id="UP001159179">
    <property type="component" value="Unassembled WGS sequence"/>
</dbReference>
<protein>
    <submittedName>
        <fullName evidence="1">Uncharacterized protein</fullName>
    </submittedName>
</protein>
<evidence type="ECO:0000313" key="2">
    <source>
        <dbReference type="Proteomes" id="UP001159179"/>
    </source>
</evidence>
<comment type="caution">
    <text evidence="1">The sequence shown here is derived from an EMBL/GenBank/DDBJ whole genome shotgun (WGS) entry which is preliminary data.</text>
</comment>
<organism evidence="1 2">
    <name type="scientific">Heyndrickxia oleronia</name>
    <dbReference type="NCBI Taxonomy" id="38875"/>
    <lineage>
        <taxon>Bacteria</taxon>
        <taxon>Bacillati</taxon>
        <taxon>Bacillota</taxon>
        <taxon>Bacilli</taxon>
        <taxon>Bacillales</taxon>
        <taxon>Bacillaceae</taxon>
        <taxon>Heyndrickxia</taxon>
    </lineage>
</organism>
<proteinExistence type="predicted"/>
<evidence type="ECO:0000313" key="1">
    <source>
        <dbReference type="EMBL" id="MDH5163315.1"/>
    </source>
</evidence>